<dbReference type="Pfam" id="PF01547">
    <property type="entry name" value="SBP_bac_1"/>
    <property type="match status" value="1"/>
</dbReference>
<name>A0ABY4RTT5_9BACL</name>
<dbReference type="InterPro" id="IPR006059">
    <property type="entry name" value="SBP"/>
</dbReference>
<accession>A0ABY4RTT5</accession>
<keyword evidence="7" id="KW-1185">Reference proteome</keyword>
<keyword evidence="5" id="KW-0449">Lipoprotein</keyword>
<keyword evidence="3" id="KW-0472">Membrane</keyword>
<evidence type="ECO:0000256" key="3">
    <source>
        <dbReference type="ARBA" id="ARBA00023136"/>
    </source>
</evidence>
<proteinExistence type="predicted"/>
<dbReference type="InterPro" id="IPR050490">
    <property type="entry name" value="Bact_solute-bd_prot1"/>
</dbReference>
<sequence length="459" mass="51180">MKTPNIKRLHHALRKLPGVMYNGKRDKHVQESFRRRRSIDGIMDARRLLGEEKAAENPGEAAAKTGEKPVTVKIYQWVAVSDDQWQQLFVEPVRKKYPYITLEQVVRGKGSNPDELVASGGFPDIFTIANDVRAYTSLGLTQDMSQLMKQENVDVSRFDPALVERSKVDGQIVAFPFYSSPTALYYNKDIFDKFAVPYPQDGMYWEDVINLAKQVTKMDAGFQYKGLHPQSIFAMKGGLPIDLLDAKTDEPTINNDQWKQLLTLYTNLVTIPGNEPKGGAFADVVNAFVKDKNTAMVISNIMPSLQEASKNGLNWDMAQLPSYKGYDGLKGLGDTMYMGINKVSKHQEDAMKVLSVLASEEVQTAMAKKYGYYPVLASQAVKDAFGAEMDFLQGKNVQAIYKGRIAPYVPGSMYSGNADVRKIFNGKVADAVAGKKDVNTALREADEEIAKLMPQIKQK</sequence>
<gene>
    <name evidence="6" type="primary">yesO_16</name>
    <name evidence="6" type="ORF">SK3146_05147</name>
</gene>
<dbReference type="EMBL" id="CP027059">
    <property type="protein sequence ID" value="UQZ85857.1"/>
    <property type="molecule type" value="Genomic_DNA"/>
</dbReference>
<keyword evidence="2" id="KW-0732">Signal</keyword>
<keyword evidence="1" id="KW-1003">Cell membrane</keyword>
<dbReference type="PANTHER" id="PTHR43649:SF33">
    <property type="entry name" value="POLYGALACTURONAN_RHAMNOGALACTURONAN-BINDING PROTEIN YTCQ"/>
    <property type="match status" value="1"/>
</dbReference>
<reference evidence="6" key="1">
    <citation type="submission" date="2018-02" db="EMBL/GenBank/DDBJ databases">
        <authorList>
            <person name="Kim S.-K."/>
            <person name="Jung H.-I."/>
            <person name="Lee S.-W."/>
        </authorList>
    </citation>
    <scope>NUCLEOTIDE SEQUENCE</scope>
    <source>
        <strain evidence="6">SK3146</strain>
    </source>
</reference>
<evidence type="ECO:0000256" key="4">
    <source>
        <dbReference type="ARBA" id="ARBA00023139"/>
    </source>
</evidence>
<keyword evidence="4" id="KW-0564">Palmitate</keyword>
<evidence type="ECO:0000256" key="1">
    <source>
        <dbReference type="ARBA" id="ARBA00022475"/>
    </source>
</evidence>
<protein>
    <submittedName>
        <fullName evidence="6">ABC transporter substrate-binding protein YesO</fullName>
    </submittedName>
</protein>
<evidence type="ECO:0000313" key="6">
    <source>
        <dbReference type="EMBL" id="UQZ85857.1"/>
    </source>
</evidence>
<dbReference type="SUPFAM" id="SSF53850">
    <property type="entry name" value="Periplasmic binding protein-like II"/>
    <property type="match status" value="1"/>
</dbReference>
<dbReference type="Gene3D" id="3.40.190.10">
    <property type="entry name" value="Periplasmic binding protein-like II"/>
    <property type="match status" value="1"/>
</dbReference>
<evidence type="ECO:0000256" key="2">
    <source>
        <dbReference type="ARBA" id="ARBA00022729"/>
    </source>
</evidence>
<organism evidence="6 7">
    <name type="scientific">Paenibacillus konkukensis</name>
    <dbReference type="NCBI Taxonomy" id="2020716"/>
    <lineage>
        <taxon>Bacteria</taxon>
        <taxon>Bacillati</taxon>
        <taxon>Bacillota</taxon>
        <taxon>Bacilli</taxon>
        <taxon>Bacillales</taxon>
        <taxon>Paenibacillaceae</taxon>
        <taxon>Paenibacillus</taxon>
    </lineage>
</organism>
<dbReference type="RefSeq" id="WP_249861445.1">
    <property type="nucleotide sequence ID" value="NZ_CP027059.1"/>
</dbReference>
<evidence type="ECO:0000256" key="5">
    <source>
        <dbReference type="ARBA" id="ARBA00023288"/>
    </source>
</evidence>
<reference evidence="6" key="2">
    <citation type="journal article" date="2021" name="J Anim Sci Technol">
        <title>Complete genome sequence of Paenibacillus konkukensis sp. nov. SK3146 as a potential probiotic strain.</title>
        <authorList>
            <person name="Jung H.I."/>
            <person name="Park S."/>
            <person name="Niu K.M."/>
            <person name="Lee S.W."/>
            <person name="Kothari D."/>
            <person name="Yi K.J."/>
            <person name="Kim S.K."/>
        </authorList>
    </citation>
    <scope>NUCLEOTIDE SEQUENCE</scope>
    <source>
        <strain evidence="6">SK3146</strain>
    </source>
</reference>
<dbReference type="PANTHER" id="PTHR43649">
    <property type="entry name" value="ARABINOSE-BINDING PROTEIN-RELATED"/>
    <property type="match status" value="1"/>
</dbReference>
<dbReference type="Proteomes" id="UP001057134">
    <property type="component" value="Chromosome"/>
</dbReference>
<evidence type="ECO:0000313" key="7">
    <source>
        <dbReference type="Proteomes" id="UP001057134"/>
    </source>
</evidence>